<proteinExistence type="inferred from homology"/>
<dbReference type="InterPro" id="IPR036165">
    <property type="entry name" value="YefM-like_sf"/>
</dbReference>
<comment type="function">
    <text evidence="2">Antitoxin component of a type II toxin-antitoxin (TA) system.</text>
</comment>
<dbReference type="SUPFAM" id="SSF143120">
    <property type="entry name" value="YefM-like"/>
    <property type="match status" value="1"/>
</dbReference>
<gene>
    <name evidence="3" type="ORF">XJ44_06580</name>
</gene>
<dbReference type="NCBIfam" id="TIGR01552">
    <property type="entry name" value="phd_fam"/>
    <property type="match status" value="1"/>
</dbReference>
<comment type="similarity">
    <text evidence="1 2">Belongs to the phD/YefM antitoxin family.</text>
</comment>
<dbReference type="Gene3D" id="3.40.1620.10">
    <property type="entry name" value="YefM-like domain"/>
    <property type="match status" value="1"/>
</dbReference>
<dbReference type="EMBL" id="LBFC01000021">
    <property type="protein sequence ID" value="ONN26954.1"/>
    <property type="molecule type" value="Genomic_DNA"/>
</dbReference>
<sequence length="94" mass="10871">MTIIIVRGVILLKDKNLYYNLAEAKAKFSKVVEESTNNNVIITKNGKPVSVIINYEKFEKLLTFLENIWELYLLEVGDPSLHTKLKPEDIFDDK</sequence>
<organism evidence="3 4">
    <name type="scientific">Thermosipho affectus</name>
    <dbReference type="NCBI Taxonomy" id="660294"/>
    <lineage>
        <taxon>Bacteria</taxon>
        <taxon>Thermotogati</taxon>
        <taxon>Thermotogota</taxon>
        <taxon>Thermotogae</taxon>
        <taxon>Thermotogales</taxon>
        <taxon>Fervidobacteriaceae</taxon>
        <taxon>Thermosipho</taxon>
    </lineage>
</organism>
<evidence type="ECO:0000313" key="3">
    <source>
        <dbReference type="EMBL" id="ONN26954.1"/>
    </source>
</evidence>
<evidence type="ECO:0000256" key="1">
    <source>
        <dbReference type="ARBA" id="ARBA00009981"/>
    </source>
</evidence>
<dbReference type="InterPro" id="IPR006442">
    <property type="entry name" value="Antitoxin_Phd/YefM"/>
</dbReference>
<accession>A0ABX3IGI8</accession>
<evidence type="ECO:0000256" key="2">
    <source>
        <dbReference type="RuleBase" id="RU362080"/>
    </source>
</evidence>
<comment type="caution">
    <text evidence="3">The sequence shown here is derived from an EMBL/GenBank/DDBJ whole genome shotgun (WGS) entry which is preliminary data.</text>
</comment>
<keyword evidence="4" id="KW-1185">Reference proteome</keyword>
<name>A0ABX3IGI8_9BACT</name>
<dbReference type="Pfam" id="PF02604">
    <property type="entry name" value="PhdYeFM_antitox"/>
    <property type="match status" value="1"/>
</dbReference>
<evidence type="ECO:0000313" key="4">
    <source>
        <dbReference type="Proteomes" id="UP000242616"/>
    </source>
</evidence>
<protein>
    <recommendedName>
        <fullName evidence="2">Antitoxin</fullName>
    </recommendedName>
</protein>
<reference evidence="3 4" key="1">
    <citation type="submission" date="2015-06" db="EMBL/GenBank/DDBJ databases">
        <title>Genome sequencing of Thermotogales isolates from hydrothermal vents.</title>
        <authorList>
            <person name="Haverkamp T.H."/>
            <person name="Kublanov I.V."/>
            <person name="Nesbo C.L."/>
        </authorList>
    </citation>
    <scope>NUCLEOTIDE SEQUENCE [LARGE SCALE GENOMIC DNA]</scope>
    <source>
        <strain evidence="4">ik275mar</strain>
    </source>
</reference>
<dbReference type="RefSeq" id="WP_075666199.1">
    <property type="nucleotide sequence ID" value="NZ_LBFC01000021.1"/>
</dbReference>
<dbReference type="Proteomes" id="UP000242616">
    <property type="component" value="Unassembled WGS sequence"/>
</dbReference>